<dbReference type="PROSITE" id="PS01304">
    <property type="entry name" value="UBIH"/>
    <property type="match status" value="1"/>
</dbReference>
<comment type="subcellular location">
    <subcellularLocation>
        <location evidence="2">Cytoplasm</location>
    </subcellularLocation>
</comment>
<dbReference type="GO" id="GO:0110142">
    <property type="term" value="C:ubiquinone biosynthesis complex"/>
    <property type="evidence" value="ECO:0007669"/>
    <property type="project" value="UniProtKB-ARBA"/>
</dbReference>
<evidence type="ECO:0000256" key="2">
    <source>
        <dbReference type="ARBA" id="ARBA00004496"/>
    </source>
</evidence>
<evidence type="ECO:0000256" key="10">
    <source>
        <dbReference type="ARBA" id="ARBA00023033"/>
    </source>
</evidence>
<dbReference type="Proteomes" id="UP000615796">
    <property type="component" value="Unassembled WGS sequence"/>
</dbReference>
<keyword evidence="9" id="KW-0560">Oxidoreductase</keyword>
<keyword evidence="8" id="KW-0274">FAD</keyword>
<evidence type="ECO:0000256" key="7">
    <source>
        <dbReference type="ARBA" id="ARBA00022688"/>
    </source>
</evidence>
<reference evidence="13" key="1">
    <citation type="submission" date="2020-08" db="EMBL/GenBank/DDBJ databases">
        <title>Genome Sequencing and Pan-Genome Analysis of Migratory bird Vibrio Strains, Inner Mongolia.</title>
        <authorList>
            <person name="Zheng L."/>
        </authorList>
    </citation>
    <scope>NUCLEOTIDE SEQUENCE</scope>
    <source>
        <strain evidence="13">M13F</strain>
    </source>
</reference>
<dbReference type="PRINTS" id="PR00420">
    <property type="entry name" value="RNGMNOXGNASE"/>
</dbReference>
<keyword evidence="10" id="KW-0503">Monooxygenase</keyword>
<dbReference type="PANTHER" id="PTHR43876">
    <property type="entry name" value="UBIQUINONE BIOSYNTHESIS MONOOXYGENASE COQ6, MITOCHONDRIAL"/>
    <property type="match status" value="1"/>
</dbReference>
<dbReference type="SUPFAM" id="SSF51905">
    <property type="entry name" value="FAD/NAD(P)-binding domain"/>
    <property type="match status" value="1"/>
</dbReference>
<comment type="pathway">
    <text evidence="3">Cofactor biosynthesis; ubiquinone biosynthesis.</text>
</comment>
<accession>A0A9X0R8D5</accession>
<dbReference type="GO" id="GO:0071949">
    <property type="term" value="F:FAD binding"/>
    <property type="evidence" value="ECO:0007669"/>
    <property type="project" value="InterPro"/>
</dbReference>
<dbReference type="Gene3D" id="3.50.50.60">
    <property type="entry name" value="FAD/NAD(P)-binding domain"/>
    <property type="match status" value="2"/>
</dbReference>
<dbReference type="RefSeq" id="WP_040903868.1">
    <property type="nucleotide sequence ID" value="NZ_CAWQCL010000008.1"/>
</dbReference>
<dbReference type="GO" id="GO:0019168">
    <property type="term" value="F:2-polyprenylphenol 6-hydroxylase activity"/>
    <property type="evidence" value="ECO:0007669"/>
    <property type="project" value="TreeGrafter"/>
</dbReference>
<dbReference type="NCBIfam" id="TIGR01988">
    <property type="entry name" value="Ubi-OHases"/>
    <property type="match status" value="1"/>
</dbReference>
<dbReference type="OrthoDB" id="9769565at2"/>
<keyword evidence="6" id="KW-0285">Flavoprotein</keyword>
<dbReference type="GO" id="GO:0006744">
    <property type="term" value="P:ubiquinone biosynthetic process"/>
    <property type="evidence" value="ECO:0007669"/>
    <property type="project" value="UniProtKB-KW"/>
</dbReference>
<evidence type="ECO:0000256" key="1">
    <source>
        <dbReference type="ARBA" id="ARBA00001974"/>
    </source>
</evidence>
<keyword evidence="14" id="KW-1185">Reference proteome</keyword>
<protein>
    <submittedName>
        <fullName evidence="13">FAD-dependent 2-octaprenylphenol hydroxylase</fullName>
    </submittedName>
</protein>
<dbReference type="FunFam" id="3.50.50.60:FF:000021">
    <property type="entry name" value="Ubiquinone biosynthesis monooxygenase COQ6"/>
    <property type="match status" value="1"/>
</dbReference>
<dbReference type="AlphaFoldDB" id="A0A9X0R8D5"/>
<dbReference type="FunFam" id="3.50.50.60:FF:000048">
    <property type="entry name" value="2-octaprenyl-3-methyl-6-methoxy-1,4-benzoquinol hydroxylase"/>
    <property type="match status" value="1"/>
</dbReference>
<dbReference type="NCBIfam" id="NF006461">
    <property type="entry name" value="PRK08850.1"/>
    <property type="match status" value="1"/>
</dbReference>
<keyword evidence="7" id="KW-0831">Ubiquinone biosynthesis</keyword>
<dbReference type="InterPro" id="IPR010971">
    <property type="entry name" value="UbiH/COQ6"/>
</dbReference>
<name>A0A9X0R8D5_VIBME</name>
<evidence type="ECO:0000256" key="5">
    <source>
        <dbReference type="ARBA" id="ARBA00022490"/>
    </source>
</evidence>
<evidence type="ECO:0000256" key="8">
    <source>
        <dbReference type="ARBA" id="ARBA00022827"/>
    </source>
</evidence>
<evidence type="ECO:0000313" key="14">
    <source>
        <dbReference type="Proteomes" id="UP000615796"/>
    </source>
</evidence>
<comment type="subunit">
    <text evidence="11">Component of the Ubi complex metabolon, which regroups five ubiquinone biosynthesis proteins (UbiE, UbiF, UbiG, UbiH and UbiI) and two accessory factors (UbiK and the lipid-binding protein UbiJ).</text>
</comment>
<proteinExistence type="inferred from homology"/>
<feature type="domain" description="FAD-binding" evidence="12">
    <location>
        <begin position="5"/>
        <end position="346"/>
    </location>
</feature>
<evidence type="ECO:0000256" key="4">
    <source>
        <dbReference type="ARBA" id="ARBA00005349"/>
    </source>
</evidence>
<evidence type="ECO:0000259" key="12">
    <source>
        <dbReference type="Pfam" id="PF01494"/>
    </source>
</evidence>
<evidence type="ECO:0000256" key="11">
    <source>
        <dbReference type="ARBA" id="ARBA00065734"/>
    </source>
</evidence>
<dbReference type="GO" id="GO:0005737">
    <property type="term" value="C:cytoplasm"/>
    <property type="evidence" value="ECO:0007669"/>
    <property type="project" value="UniProtKB-SubCell"/>
</dbReference>
<comment type="caution">
    <text evidence="13">The sequence shown here is derived from an EMBL/GenBank/DDBJ whole genome shotgun (WGS) entry which is preliminary data.</text>
</comment>
<dbReference type="PANTHER" id="PTHR43876:SF7">
    <property type="entry name" value="UBIQUINONE BIOSYNTHESIS MONOOXYGENASE COQ6, MITOCHONDRIAL"/>
    <property type="match status" value="1"/>
</dbReference>
<evidence type="ECO:0000313" key="13">
    <source>
        <dbReference type="EMBL" id="MBC5851533.1"/>
    </source>
</evidence>
<comment type="cofactor">
    <cofactor evidence="1">
        <name>FAD</name>
        <dbReference type="ChEBI" id="CHEBI:57692"/>
    </cofactor>
</comment>
<dbReference type="InterPro" id="IPR051205">
    <property type="entry name" value="UbiH/COQ6_monooxygenase"/>
</dbReference>
<sequence length="415" mass="45780">MMQSVDIAIVGGGMVGLTLAAALKDSDLRIAIIESKAPDTQLDALPDVRVSALSRASETVLKNLGVWSGILARRAKPYLGMEVWEQDSFARIAFSAQQINQPNLGHIVENRVIQLALLDEVKKQANVSLYMPANCQQLAIGENEAWLTLSDGHALTAKLVVGADGAHSWVRRQVDIPLTYWDYGHHAVVANVRTELAHQAMARQIFTPQGPLAFLPMSEEHMSSIVWSTEASRAQQLMALDDLEFNKALTVEFDARLGRCEIVGIRHAIPLTARYARDFARSRIALVGDAAHTIHPLAGQGVNLGLLDAASLAEHILTTWQQGFDIGHHRHLRPYERWRKAEAAKMLASMQGFKELFSGSHPAKKWLRGMGMHLASQLPGGKQMMMMHALGLKGELPKIAQGLHTDYHRDYNPLS</sequence>
<dbReference type="InterPro" id="IPR018168">
    <property type="entry name" value="Ubi_Hdrlase_CS"/>
</dbReference>
<evidence type="ECO:0000256" key="3">
    <source>
        <dbReference type="ARBA" id="ARBA00004749"/>
    </source>
</evidence>
<organism evidence="13 14">
    <name type="scientific">Vibrio metschnikovii</name>
    <dbReference type="NCBI Taxonomy" id="28172"/>
    <lineage>
        <taxon>Bacteria</taxon>
        <taxon>Pseudomonadati</taxon>
        <taxon>Pseudomonadota</taxon>
        <taxon>Gammaproteobacteria</taxon>
        <taxon>Vibrionales</taxon>
        <taxon>Vibrionaceae</taxon>
        <taxon>Vibrio</taxon>
    </lineage>
</organism>
<dbReference type="InterPro" id="IPR036188">
    <property type="entry name" value="FAD/NAD-bd_sf"/>
</dbReference>
<comment type="similarity">
    <text evidence="4">Belongs to the UbiH/COQ6 family.</text>
</comment>
<gene>
    <name evidence="13" type="ORF">H8Q88_11540</name>
</gene>
<dbReference type="GeneID" id="79888676"/>
<keyword evidence="5" id="KW-0963">Cytoplasm</keyword>
<dbReference type="EMBL" id="JACRUP010000007">
    <property type="protein sequence ID" value="MBC5851533.1"/>
    <property type="molecule type" value="Genomic_DNA"/>
</dbReference>
<dbReference type="InterPro" id="IPR002938">
    <property type="entry name" value="FAD-bd"/>
</dbReference>
<dbReference type="Pfam" id="PF01494">
    <property type="entry name" value="FAD_binding_3"/>
    <property type="match status" value="1"/>
</dbReference>
<evidence type="ECO:0000256" key="9">
    <source>
        <dbReference type="ARBA" id="ARBA00023002"/>
    </source>
</evidence>
<evidence type="ECO:0000256" key="6">
    <source>
        <dbReference type="ARBA" id="ARBA00022630"/>
    </source>
</evidence>